<name>J4UUW7_BEAB2</name>
<dbReference type="EMBL" id="JH725151">
    <property type="protein sequence ID" value="EJP69837.1"/>
    <property type="molecule type" value="Genomic_DNA"/>
</dbReference>
<sequence length="967" mass="109353">MTRTRFVAVSRRIRQEKSSKYIGAVNIRLDNLCFPYSRGPDTKNVKRLIKLFQGQRGCNPGETQNRIPAIISETELQDALAISNLTRGDLVARGDSFARLDLPSAFQLKCLRGEDRVQAAREVLNSPEPRWVVDLYAADISDETRRDLAEEYACEQAPADGDFYFKIREYQGVFGQENSRAEDTWKARLGATSGSGHKKNRMDQIVTDPRLCVAFDAFRRIPVLYGDLKLSLVNKMTSMGCHEESLHYLNHIKDFWHSVFDGNESAMMKLDRTSLEALQLTAPGACEKQARDLHARIRSGDILSAFTEAERERIWSKIYDATVDCTVPSLHSFFEDRKYIEDAAHCMKRLFPGKLHETIRSALESAYPDVDDQGTECLVQVSNSSYAMVATNGADHFDLAYRQLWLYARRHFEDMPPEREHIVAGYKTAGVDEMVLFDFASLAYKLGFRTTEIKKLLQGNPDRQIAHRLLKMARKPDQFYFEDIESSISAVTTVMEAARPICNSQDVDVEEPEVVAAGATAKQCGRPLVSDHMRCKPLLFLDKLHATMARQNRNLSSFFIQRSTYFAFFGKDLAISCEAMQDAPEAQSVHDVDMDIERTRETIIASPQTRARMEIASRESECQTKLRIAQKEAGDAESRLQMLLTKERQQTEKLAGLEAAITARAAESAATEKNLQERFEKLKQREVEQVIRLETLAANEPEQHAHMKQLEQGRADMEGDIRLECIATHLEATTEDEDASGTERLLQVSAQLSEKQNELNKLEEMERNKRLVIRQLEEEEVRLRSSIDGLSITVRALTEDEQAKVDSIASLKEQHQSTNNKLVEKEMGLRQNIDFLEVCRERLEADIKAATEEKDVLSQALLAEKHIVNSMRGGSQDIDEPTTERRQPLENVPLTPGEGRAVEDGAAGLEYMIRGAFDSEEEHLAPTEDIPLPLFSRALPAVSDRPLEAPMGNQTEETIEIRGAGRR</sequence>
<dbReference type="RefSeq" id="XP_008594025.1">
    <property type="nucleotide sequence ID" value="XM_008595803.1"/>
</dbReference>
<feature type="coiled-coil region" evidence="1">
    <location>
        <begin position="745"/>
        <end position="782"/>
    </location>
</feature>
<feature type="coiled-coil region" evidence="1">
    <location>
        <begin position="833"/>
        <end position="860"/>
    </location>
</feature>
<feature type="coiled-coil region" evidence="1">
    <location>
        <begin position="626"/>
        <end position="685"/>
    </location>
</feature>
<dbReference type="Proteomes" id="UP000002762">
    <property type="component" value="Unassembled WGS sequence"/>
</dbReference>
<evidence type="ECO:0000256" key="1">
    <source>
        <dbReference type="SAM" id="Coils"/>
    </source>
</evidence>
<dbReference type="Pfam" id="PF12520">
    <property type="entry name" value="DUF3723"/>
    <property type="match status" value="1"/>
</dbReference>
<organism evidence="3 4">
    <name type="scientific">Beauveria bassiana (strain ARSEF 2860)</name>
    <name type="common">White muscardine disease fungus</name>
    <name type="synonym">Tritirachium shiotae</name>
    <dbReference type="NCBI Taxonomy" id="655819"/>
    <lineage>
        <taxon>Eukaryota</taxon>
        <taxon>Fungi</taxon>
        <taxon>Dikarya</taxon>
        <taxon>Ascomycota</taxon>
        <taxon>Pezizomycotina</taxon>
        <taxon>Sordariomycetes</taxon>
        <taxon>Hypocreomycetidae</taxon>
        <taxon>Hypocreales</taxon>
        <taxon>Cordycipitaceae</taxon>
        <taxon>Beauveria</taxon>
    </lineage>
</organism>
<reference evidence="3 4" key="1">
    <citation type="journal article" date="2012" name="Sci. Rep.">
        <title>Genomic perspectives on the evolution of fungal entomopathogenicity in Beauveria bassiana.</title>
        <authorList>
            <person name="Xiao G."/>
            <person name="Ying S.H."/>
            <person name="Zheng P."/>
            <person name="Wang Z.L."/>
            <person name="Zhang S."/>
            <person name="Xie X.Q."/>
            <person name="Shang Y."/>
            <person name="St Leger R.J."/>
            <person name="Zhao G.P."/>
            <person name="Wang C."/>
            <person name="Feng M.G."/>
        </authorList>
    </citation>
    <scope>NUCLEOTIDE SEQUENCE [LARGE SCALE GENOMIC DNA]</scope>
    <source>
        <strain evidence="3 4">ARSEF 2860</strain>
    </source>
</reference>
<dbReference type="AlphaFoldDB" id="J4UUW7"/>
<proteinExistence type="predicted"/>
<evidence type="ECO:0000313" key="3">
    <source>
        <dbReference type="EMBL" id="EJP69837.1"/>
    </source>
</evidence>
<accession>J4UUW7</accession>
<evidence type="ECO:0000313" key="4">
    <source>
        <dbReference type="Proteomes" id="UP000002762"/>
    </source>
</evidence>
<dbReference type="HOGENOM" id="CLU_004286_2_0_1"/>
<dbReference type="STRING" id="655819.J4UUW7"/>
<gene>
    <name evidence="3" type="ORF">BBA_00706</name>
</gene>
<keyword evidence="1" id="KW-0175">Coiled coil</keyword>
<evidence type="ECO:0000256" key="2">
    <source>
        <dbReference type="SAM" id="MobiDB-lite"/>
    </source>
</evidence>
<keyword evidence="4" id="KW-1185">Reference proteome</keyword>
<dbReference type="OrthoDB" id="4868072at2759"/>
<feature type="region of interest" description="Disordered" evidence="2">
    <location>
        <begin position="945"/>
        <end position="967"/>
    </location>
</feature>
<feature type="region of interest" description="Disordered" evidence="2">
    <location>
        <begin position="872"/>
        <end position="901"/>
    </location>
</feature>
<protein>
    <submittedName>
        <fullName evidence="3">Uncharacterized protein</fullName>
    </submittedName>
</protein>
<dbReference type="GeneID" id="19883718"/>
<dbReference type="InterPro" id="IPR022198">
    <property type="entry name" value="DUF3723"/>
</dbReference>
<dbReference type="InParanoid" id="J4UUW7"/>